<reference evidence="1 2" key="1">
    <citation type="journal article" date="2014" name="Genome Announc.">
        <title>Draft Genome Sequences of Marine Flavobacterium Nonlabens Strains NR17, NR24, NR27, NR32, NR33, and Ara13.</title>
        <authorList>
            <person name="Nakanishi M."/>
            <person name="Meirelles P."/>
            <person name="Suzuki R."/>
            <person name="Takatani N."/>
            <person name="Mino S."/>
            <person name="Suda W."/>
            <person name="Oshima K."/>
            <person name="Hattori M."/>
            <person name="Ohkuma M."/>
            <person name="Hosokawa M."/>
            <person name="Miyashita K."/>
            <person name="Thompson F.L."/>
            <person name="Niwa A."/>
            <person name="Sawabe T."/>
            <person name="Sawabe T."/>
        </authorList>
    </citation>
    <scope>NUCLEOTIDE SEQUENCE [LARGE SCALE GENOMIC DNA]</scope>
    <source>
        <strain evidence="2">JCM19314</strain>
    </source>
</reference>
<comment type="caution">
    <text evidence="1">The sequence shown here is derived from an EMBL/GenBank/DDBJ whole genome shotgun (WGS) entry which is preliminary data.</text>
</comment>
<protein>
    <submittedName>
        <fullName evidence="1">Uncharacterized protein</fullName>
    </submittedName>
</protein>
<name>A0A090QT46_NONUL</name>
<organism evidence="1 2">
    <name type="scientific">Nonlabens ulvanivorans</name>
    <name type="common">Persicivirga ulvanivorans</name>
    <dbReference type="NCBI Taxonomy" id="906888"/>
    <lineage>
        <taxon>Bacteria</taxon>
        <taxon>Pseudomonadati</taxon>
        <taxon>Bacteroidota</taxon>
        <taxon>Flavobacteriia</taxon>
        <taxon>Flavobacteriales</taxon>
        <taxon>Flavobacteriaceae</taxon>
        <taxon>Nonlabens</taxon>
    </lineage>
</organism>
<proteinExistence type="predicted"/>
<dbReference type="Proteomes" id="UP000029226">
    <property type="component" value="Unassembled WGS sequence"/>
</dbReference>
<evidence type="ECO:0000313" key="2">
    <source>
        <dbReference type="Proteomes" id="UP000029226"/>
    </source>
</evidence>
<gene>
    <name evidence="1" type="ORF">JCM19314_2687</name>
</gene>
<accession>A0A090QT46</accession>
<sequence>MENQPQNNQEQEVDLVPVFVWISNGFKNIFTGVGNLLKGIGHFFNIIPDFYSEKFNHYRNYFYCRYCVRLVFKFKIW</sequence>
<dbReference type="EMBL" id="BBMM01000001">
    <property type="protein sequence ID" value="GAK98656.1"/>
    <property type="molecule type" value="Genomic_DNA"/>
</dbReference>
<evidence type="ECO:0000313" key="1">
    <source>
        <dbReference type="EMBL" id="GAK98656.1"/>
    </source>
</evidence>
<dbReference type="AlphaFoldDB" id="A0A090QT46"/>